<organism evidence="6 7">
    <name type="scientific">Cymbomonas tetramitiformis</name>
    <dbReference type="NCBI Taxonomy" id="36881"/>
    <lineage>
        <taxon>Eukaryota</taxon>
        <taxon>Viridiplantae</taxon>
        <taxon>Chlorophyta</taxon>
        <taxon>Pyramimonadophyceae</taxon>
        <taxon>Pyramimonadales</taxon>
        <taxon>Pyramimonadaceae</taxon>
        <taxon>Cymbomonas</taxon>
    </lineage>
</organism>
<dbReference type="GO" id="GO:0007097">
    <property type="term" value="P:nuclear migration"/>
    <property type="evidence" value="ECO:0007669"/>
    <property type="project" value="TreeGrafter"/>
</dbReference>
<dbReference type="SUPFAM" id="SSF64593">
    <property type="entry name" value="Intermediate filament protein, coiled coil region"/>
    <property type="match status" value="1"/>
</dbReference>
<dbReference type="AlphaFoldDB" id="A0AAE0C415"/>
<reference evidence="6 7" key="1">
    <citation type="journal article" date="2015" name="Genome Biol. Evol.">
        <title>Comparative Genomics of a Bacterivorous Green Alga Reveals Evolutionary Causalities and Consequences of Phago-Mixotrophic Mode of Nutrition.</title>
        <authorList>
            <person name="Burns J.A."/>
            <person name="Paasch A."/>
            <person name="Narechania A."/>
            <person name="Kim E."/>
        </authorList>
    </citation>
    <scope>NUCLEOTIDE SEQUENCE [LARGE SCALE GENOMIC DNA]</scope>
    <source>
        <strain evidence="6 7">PLY_AMNH</strain>
    </source>
</reference>
<dbReference type="GO" id="GO:0031507">
    <property type="term" value="P:heterochromatin formation"/>
    <property type="evidence" value="ECO:0007669"/>
    <property type="project" value="TreeGrafter"/>
</dbReference>
<dbReference type="GO" id="GO:0005200">
    <property type="term" value="F:structural constituent of cytoskeleton"/>
    <property type="evidence" value="ECO:0007669"/>
    <property type="project" value="TreeGrafter"/>
</dbReference>
<dbReference type="GO" id="GO:0005882">
    <property type="term" value="C:intermediate filament"/>
    <property type="evidence" value="ECO:0007669"/>
    <property type="project" value="UniProtKB-KW"/>
</dbReference>
<dbReference type="GO" id="GO:0090435">
    <property type="term" value="P:protein localization to nuclear envelope"/>
    <property type="evidence" value="ECO:0007669"/>
    <property type="project" value="TreeGrafter"/>
</dbReference>
<gene>
    <name evidence="6" type="ORF">CYMTET_42492</name>
</gene>
<evidence type="ECO:0000259" key="5">
    <source>
        <dbReference type="Pfam" id="PF00038"/>
    </source>
</evidence>
<feature type="coiled-coil region" evidence="3">
    <location>
        <begin position="425"/>
        <end position="484"/>
    </location>
</feature>
<sequence length="577" mass="63763">MAGLNCASALDKAWEQSSFSEIALAPVSAIQGIGEKSEAAMKQLGIETVADLGQWSYYIRAKSIVALSGTEKDGETVEGSQMNLEQFIKRKDAKKGLMELSGSPCSVFVGLSKKEDAILAQMGVKTLKDLASWKFAVWAEALTCFGDKARHPAAFASPATPGNLADPLSPTAMKTSDVAHYKNTLVSLNERLHQYIEMIRDRDDTITELNANIYSLKNAHMAEMQEVDVAYRLKLDSLQLKLDSAASQHAGDLMAQLEQAKKEIEALKAKLAAKDENNKALKKERDAYYLEVGSLKKELDELTKQANDRLMRLNAAETDLNLRGGRISALEAELLVVKEKLTVTEKNVGRVEQSKKVALEQQAKKAAEEGKKMRETLLSQMHKEMDAQRKKMHDEFAESEAKLITEHTTLKNNMEIELRDTSMALTKAQASGADAQKELDKLKVQYSQLRDQHTYDTVTLKSRVTELERELARFKSAAKVSEDELQKLMGTSMGMLQEIDRYSTILTSEEDRLGISSPPVNVDSSKGKGSKRRRTDLDPPAPPAFSTPVAAKVNEPAEEGGVFSSLRKAVRPFYGGE</sequence>
<name>A0AAE0C415_9CHLO</name>
<feature type="domain" description="IF rod" evidence="5">
    <location>
        <begin position="182"/>
        <end position="512"/>
    </location>
</feature>
<keyword evidence="7" id="KW-1185">Reference proteome</keyword>
<evidence type="ECO:0000256" key="1">
    <source>
        <dbReference type="ARBA" id="ARBA00022754"/>
    </source>
</evidence>
<keyword evidence="2 3" id="KW-0175">Coiled coil</keyword>
<evidence type="ECO:0000256" key="2">
    <source>
        <dbReference type="ARBA" id="ARBA00023054"/>
    </source>
</evidence>
<evidence type="ECO:0000256" key="3">
    <source>
        <dbReference type="SAM" id="Coils"/>
    </source>
</evidence>
<dbReference type="PANTHER" id="PTHR45721:SF11">
    <property type="entry name" value="LAMIN DM0-RELATED"/>
    <property type="match status" value="1"/>
</dbReference>
<comment type="caution">
    <text evidence="6">The sequence shown here is derived from an EMBL/GenBank/DDBJ whole genome shotgun (WGS) entry which is preliminary data.</text>
</comment>
<dbReference type="PANTHER" id="PTHR45721">
    <property type="entry name" value="LAMIN DM0-RELATED"/>
    <property type="match status" value="1"/>
</dbReference>
<dbReference type="Proteomes" id="UP001190700">
    <property type="component" value="Unassembled WGS sequence"/>
</dbReference>
<feature type="coiled-coil region" evidence="3">
    <location>
        <begin position="250"/>
        <end position="376"/>
    </location>
</feature>
<dbReference type="InterPro" id="IPR039008">
    <property type="entry name" value="IF_rod_dom"/>
</dbReference>
<dbReference type="Pfam" id="PF00038">
    <property type="entry name" value="Filament"/>
    <property type="match status" value="1"/>
</dbReference>
<evidence type="ECO:0000313" key="6">
    <source>
        <dbReference type="EMBL" id="KAK3248027.1"/>
    </source>
</evidence>
<feature type="region of interest" description="Disordered" evidence="4">
    <location>
        <begin position="513"/>
        <end position="561"/>
    </location>
</feature>
<keyword evidence="1" id="KW-0403">Intermediate filament</keyword>
<dbReference type="EMBL" id="LGRX02028470">
    <property type="protein sequence ID" value="KAK3248027.1"/>
    <property type="molecule type" value="Genomic_DNA"/>
</dbReference>
<dbReference type="GO" id="GO:0051664">
    <property type="term" value="P:nuclear pore localization"/>
    <property type="evidence" value="ECO:0007669"/>
    <property type="project" value="TreeGrafter"/>
</dbReference>
<protein>
    <recommendedName>
        <fullName evidence="5">IF rod domain-containing protein</fullName>
    </recommendedName>
</protein>
<dbReference type="GO" id="GO:0005652">
    <property type="term" value="C:nuclear lamina"/>
    <property type="evidence" value="ECO:0007669"/>
    <property type="project" value="TreeGrafter"/>
</dbReference>
<dbReference type="Gene3D" id="1.10.150.20">
    <property type="entry name" value="5' to 3' exonuclease, C-terminal subdomain"/>
    <property type="match status" value="1"/>
</dbReference>
<dbReference type="Gene3D" id="6.10.250.3110">
    <property type="match status" value="1"/>
</dbReference>
<proteinExistence type="predicted"/>
<accession>A0AAE0C415</accession>
<dbReference type="Gene3D" id="1.20.5.170">
    <property type="match status" value="1"/>
</dbReference>
<evidence type="ECO:0000256" key="4">
    <source>
        <dbReference type="SAM" id="MobiDB-lite"/>
    </source>
</evidence>
<evidence type="ECO:0000313" key="7">
    <source>
        <dbReference type="Proteomes" id="UP001190700"/>
    </source>
</evidence>
<dbReference type="GO" id="GO:0006998">
    <property type="term" value="P:nuclear envelope organization"/>
    <property type="evidence" value="ECO:0007669"/>
    <property type="project" value="TreeGrafter"/>
</dbReference>